<dbReference type="InterPro" id="IPR044974">
    <property type="entry name" value="Disease_R_plants"/>
</dbReference>
<dbReference type="Proteomes" id="UP001497457">
    <property type="component" value="Chromosome 24b"/>
</dbReference>
<dbReference type="Gene3D" id="3.80.10.10">
    <property type="entry name" value="Ribonuclease Inhibitor"/>
    <property type="match status" value="1"/>
</dbReference>
<gene>
    <name evidence="4" type="ORF">URODEC1_LOCUS60840</name>
</gene>
<dbReference type="InterPro" id="IPR027417">
    <property type="entry name" value="P-loop_NTPase"/>
</dbReference>
<evidence type="ECO:0000259" key="3">
    <source>
        <dbReference type="PROSITE" id="PS51352"/>
    </source>
</evidence>
<proteinExistence type="predicted"/>
<feature type="domain" description="Thioredoxin" evidence="3">
    <location>
        <begin position="927"/>
        <end position="1049"/>
    </location>
</feature>
<keyword evidence="1" id="KW-0677">Repeat</keyword>
<dbReference type="FunFam" id="1.10.10.10:FF:000322">
    <property type="entry name" value="Probable disease resistance protein At1g63360"/>
    <property type="match status" value="1"/>
</dbReference>
<dbReference type="InterPro" id="IPR058922">
    <property type="entry name" value="WHD_DRP"/>
</dbReference>
<dbReference type="GO" id="GO:0009626">
    <property type="term" value="P:plant-type hypersensitive response"/>
    <property type="evidence" value="ECO:0007669"/>
    <property type="project" value="UniProtKB-ARBA"/>
</dbReference>
<dbReference type="Pfam" id="PF00085">
    <property type="entry name" value="Thioredoxin"/>
    <property type="match status" value="1"/>
</dbReference>
<dbReference type="PANTHER" id="PTHR23155">
    <property type="entry name" value="DISEASE RESISTANCE PROTEIN RP"/>
    <property type="match status" value="1"/>
</dbReference>
<dbReference type="PANTHER" id="PTHR23155:SF1028">
    <property type="entry name" value="OS08G0174800 PROTEIN"/>
    <property type="match status" value="1"/>
</dbReference>
<reference evidence="4 5" key="2">
    <citation type="submission" date="2024-10" db="EMBL/GenBank/DDBJ databases">
        <authorList>
            <person name="Ryan C."/>
        </authorList>
    </citation>
    <scope>NUCLEOTIDE SEQUENCE [LARGE SCALE GENOMIC DNA]</scope>
</reference>
<protein>
    <recommendedName>
        <fullName evidence="3">Thioredoxin domain-containing protein</fullName>
    </recommendedName>
</protein>
<dbReference type="InterPro" id="IPR042197">
    <property type="entry name" value="Apaf_helical"/>
</dbReference>
<dbReference type="Gene3D" id="3.40.30.10">
    <property type="entry name" value="Glutaredoxin"/>
    <property type="match status" value="1"/>
</dbReference>
<dbReference type="SUPFAM" id="SSF52833">
    <property type="entry name" value="Thioredoxin-like"/>
    <property type="match status" value="1"/>
</dbReference>
<dbReference type="Gene3D" id="1.10.10.10">
    <property type="entry name" value="Winged helix-like DNA-binding domain superfamily/Winged helix DNA-binding domain"/>
    <property type="match status" value="1"/>
</dbReference>
<name>A0ABC9B124_9POAL</name>
<dbReference type="InterPro" id="IPR013766">
    <property type="entry name" value="Thioredoxin_domain"/>
</dbReference>
<dbReference type="InterPro" id="IPR055414">
    <property type="entry name" value="LRR_R13L4/SHOC2-like"/>
</dbReference>
<dbReference type="AlphaFoldDB" id="A0ABC9B124"/>
<dbReference type="PROSITE" id="PS51352">
    <property type="entry name" value="THIOREDOXIN_2"/>
    <property type="match status" value="1"/>
</dbReference>
<keyword evidence="2" id="KW-0611">Plant defense</keyword>
<dbReference type="InterPro" id="IPR036249">
    <property type="entry name" value="Thioredoxin-like_sf"/>
</dbReference>
<dbReference type="InterPro" id="IPR036388">
    <property type="entry name" value="WH-like_DNA-bd_sf"/>
</dbReference>
<organism evidence="4 5">
    <name type="scientific">Urochloa decumbens</name>
    <dbReference type="NCBI Taxonomy" id="240449"/>
    <lineage>
        <taxon>Eukaryota</taxon>
        <taxon>Viridiplantae</taxon>
        <taxon>Streptophyta</taxon>
        <taxon>Embryophyta</taxon>
        <taxon>Tracheophyta</taxon>
        <taxon>Spermatophyta</taxon>
        <taxon>Magnoliopsida</taxon>
        <taxon>Liliopsida</taxon>
        <taxon>Poales</taxon>
        <taxon>Poaceae</taxon>
        <taxon>PACMAD clade</taxon>
        <taxon>Panicoideae</taxon>
        <taxon>Panicodae</taxon>
        <taxon>Paniceae</taxon>
        <taxon>Melinidinae</taxon>
        <taxon>Urochloa</taxon>
    </lineage>
</organism>
<dbReference type="SUPFAM" id="SSF52540">
    <property type="entry name" value="P-loop containing nucleoside triphosphate hydrolases"/>
    <property type="match status" value="1"/>
</dbReference>
<dbReference type="CDD" id="cd02947">
    <property type="entry name" value="TRX_family"/>
    <property type="match status" value="1"/>
</dbReference>
<dbReference type="Pfam" id="PF00931">
    <property type="entry name" value="NB-ARC"/>
    <property type="match status" value="1"/>
</dbReference>
<dbReference type="Pfam" id="PF23559">
    <property type="entry name" value="WHD_DRP"/>
    <property type="match status" value="1"/>
</dbReference>
<evidence type="ECO:0000313" key="4">
    <source>
        <dbReference type="EMBL" id="CAL4991855.1"/>
    </source>
</evidence>
<dbReference type="Gene3D" id="1.10.8.430">
    <property type="entry name" value="Helical domain of apoptotic protease-activating factors"/>
    <property type="match status" value="1"/>
</dbReference>
<dbReference type="GO" id="GO:0042742">
    <property type="term" value="P:defense response to bacterium"/>
    <property type="evidence" value="ECO:0007669"/>
    <property type="project" value="UniProtKB-ARBA"/>
</dbReference>
<dbReference type="Pfam" id="PF23598">
    <property type="entry name" value="LRR_14"/>
    <property type="match status" value="1"/>
</dbReference>
<sequence length="1052" mass="118401">MESAPMVCYSMGAINFLVEKIMPLIVENRPMTELLQDLKSLREDVLIKFAGGWVAGEQVIKVWMKQVREMVYDIEDWIDLKLEAANFSESDKKQIDRFKGLIQQARHRCERYELLKKAPTSDAVPVYAGPSEVAGPRLLWEEKTALVGIDDSKSELLNHLENKQKKLKVISILGAAGHGKTALAKEIYRDMYIKRQFECQAFVSVGRTTSTRTALIEILHQVKSEADARQSRRCNEEEEISEIVTEIWRFLRNKRYFICIDDIRSTQDSEAINCALPYNNLGSRILTTTRMKDIASRRPNDVVYEMISLNETDSKTLFRSSVYVQEEEWPDHFKESLNKMVQVCDGVPLAIIITAGLLGRTSAELSLQSKKLNGTILSESDKLYSASQEMVRKMLDISYGDLPLPVKSCFLYLTAFSGNHVIAKDRLIRRWVAEGFIPEKPGKSSLETGEGYFDELISRRLIQPAFADNDDQPIGCTVHGFVADFIESLSTKENFITSGLELKSGMFPYDRVRRVSLDYGDEDEGDTLFSSTYCLLEQKSWAASCSNENSSSDEAISLHLSRVRSLAFSGNAKKIPNLLAFKHVRVLDLEDTKGLENNNLDSIGRLSLLRYLGISGADVNRLPTEIMELQQLTILNLRKTGVKRLPRFGDTKLLSLLADQLIISRIMGGMPKLEELSEVLLGPDGSLADDLARFVNELGRLRILGVKFSRRLNGENEIERRGVNHFLEEVMKKSNLQSLLLDNYLHQLLDLLVADHRWPRSLRKFELRIHECLPLVPPEIASLLSLTHLHISVETVEAQAVRALGHLPNLVLLKLHLSVNPRLTVGSEDGFQCLKVFWYDSLYCCGGTGVGLQFEAGAMPQLRRLRLDLDARETMANCDNLEFGIQHLVPYLVHVCATIHCKDNSTASEVEAHIKDQVSMNCNNPVLALSTRFQRPTARLAEGSVIAIHSLENWSNHIDPDRLVVVNFTASWCPASRRMAPVFADLAKNYPNVVFLNVDVEDGAVKNIATNLGVRGVPTFLFMKGGSIKDEVVGANEKELEAKLDEQVALMR</sequence>
<dbReference type="GO" id="GO:0002758">
    <property type="term" value="P:innate immune response-activating signaling pathway"/>
    <property type="evidence" value="ECO:0007669"/>
    <property type="project" value="UniProtKB-ARBA"/>
</dbReference>
<keyword evidence="5" id="KW-1185">Reference proteome</keyword>
<reference evidence="5" key="1">
    <citation type="submission" date="2024-06" db="EMBL/GenBank/DDBJ databases">
        <authorList>
            <person name="Ryan C."/>
        </authorList>
    </citation>
    <scope>NUCLEOTIDE SEQUENCE [LARGE SCALE GENOMIC DNA]</scope>
</reference>
<dbReference type="Gene3D" id="3.40.50.300">
    <property type="entry name" value="P-loop containing nucleotide triphosphate hydrolases"/>
    <property type="match status" value="1"/>
</dbReference>
<dbReference type="InterPro" id="IPR002182">
    <property type="entry name" value="NB-ARC"/>
</dbReference>
<dbReference type="EMBL" id="OZ075134">
    <property type="protein sequence ID" value="CAL4991855.1"/>
    <property type="molecule type" value="Genomic_DNA"/>
</dbReference>
<evidence type="ECO:0000313" key="5">
    <source>
        <dbReference type="Proteomes" id="UP001497457"/>
    </source>
</evidence>
<evidence type="ECO:0000256" key="2">
    <source>
        <dbReference type="ARBA" id="ARBA00022821"/>
    </source>
</evidence>
<dbReference type="InterPro" id="IPR032675">
    <property type="entry name" value="LRR_dom_sf"/>
</dbReference>
<dbReference type="SUPFAM" id="SSF52058">
    <property type="entry name" value="L domain-like"/>
    <property type="match status" value="1"/>
</dbReference>
<dbReference type="PRINTS" id="PR00364">
    <property type="entry name" value="DISEASERSIST"/>
</dbReference>
<dbReference type="Gene3D" id="1.20.5.4130">
    <property type="match status" value="1"/>
</dbReference>
<evidence type="ECO:0000256" key="1">
    <source>
        <dbReference type="ARBA" id="ARBA00022737"/>
    </source>
</evidence>
<accession>A0ABC9B124</accession>